<gene>
    <name evidence="1" type="ORF">SDC9_83227</name>
</gene>
<proteinExistence type="predicted"/>
<dbReference type="AlphaFoldDB" id="A0A644Z8L6"/>
<evidence type="ECO:0000313" key="1">
    <source>
        <dbReference type="EMBL" id="MPM36628.1"/>
    </source>
</evidence>
<protein>
    <submittedName>
        <fullName evidence="1">Uncharacterized protein</fullName>
    </submittedName>
</protein>
<comment type="caution">
    <text evidence="1">The sequence shown here is derived from an EMBL/GenBank/DDBJ whole genome shotgun (WGS) entry which is preliminary data.</text>
</comment>
<dbReference type="EMBL" id="VSSQ01007670">
    <property type="protein sequence ID" value="MPM36628.1"/>
    <property type="molecule type" value="Genomic_DNA"/>
</dbReference>
<reference evidence="1" key="1">
    <citation type="submission" date="2019-08" db="EMBL/GenBank/DDBJ databases">
        <authorList>
            <person name="Kucharzyk K."/>
            <person name="Murdoch R.W."/>
            <person name="Higgins S."/>
            <person name="Loffler F."/>
        </authorList>
    </citation>
    <scope>NUCLEOTIDE SEQUENCE</scope>
</reference>
<accession>A0A644Z8L6</accession>
<name>A0A644Z8L6_9ZZZZ</name>
<sequence length="479" mass="48314">MGAEEGGVLAVRRGDLADFGETEFLTLVEVGRAGEGQHQQGRGPGPAQTAGDVDLGGVAAAQEPCLVRAADQHVAGAGRRGRGQAVAGGVAGDVVVGEDPGRGGARPGGECQVVRDDPAELRCVEISLEQVEVERLAQPVGAGVPGQAVGLDPGFGDGRTGRGVLVEDGAPFGVDLVDLVAVPDRVLAVLEGVEAVDDRPERIEGGIHVLGQPMGHVDPESVRAAVRPEAQGRQEVVADVAAVPVEIGLFLGEKVQVPLAGCPVGFGDPLPGRAAEDRGPPVGRELAVLALAVAEDVAPPRRGSSGGGEGFPEPRMEVGGVIRDDVHHDLQAGAVQGRDHLVELLQSADPRVDVAVVGDVVAAVGQGGGVEGAQPDGVDPQLLEVVDPGDDASEVTDAVAVGVGEAAGIDLVDGRLAPPVGVRGVRVRDSRGACRDGGGGSGVRGRHGWVLRERDVDGVTVVLVVATPGTLLPSNKSTG</sequence>
<organism evidence="1">
    <name type="scientific">bioreactor metagenome</name>
    <dbReference type="NCBI Taxonomy" id="1076179"/>
    <lineage>
        <taxon>unclassified sequences</taxon>
        <taxon>metagenomes</taxon>
        <taxon>ecological metagenomes</taxon>
    </lineage>
</organism>